<feature type="domain" description="Cytochrome c" evidence="6">
    <location>
        <begin position="20"/>
        <end position="104"/>
    </location>
</feature>
<dbReference type="GO" id="GO:0020037">
    <property type="term" value="F:heme binding"/>
    <property type="evidence" value="ECO:0007669"/>
    <property type="project" value="InterPro"/>
</dbReference>
<dbReference type="SUPFAM" id="SSF46626">
    <property type="entry name" value="Cytochrome c"/>
    <property type="match status" value="1"/>
</dbReference>
<sequence length="104" mass="10910">MKSILLPVLTASALFAASVGFASEGEDLYNSKACVACHKIDTKVVGPAYTDVAKKYAGQDGAVETVAGHIKNGVSGLWGPIPMPPNQVTDEEAKILAEWVLSHN</sequence>
<dbReference type="Pfam" id="PF13442">
    <property type="entry name" value="Cytochrome_CBB3"/>
    <property type="match status" value="1"/>
</dbReference>
<organism evidence="7">
    <name type="scientific">marine sediment metagenome</name>
    <dbReference type="NCBI Taxonomy" id="412755"/>
    <lineage>
        <taxon>unclassified sequences</taxon>
        <taxon>metagenomes</taxon>
        <taxon>ecological metagenomes</taxon>
    </lineage>
</organism>
<evidence type="ECO:0000259" key="6">
    <source>
        <dbReference type="PROSITE" id="PS51007"/>
    </source>
</evidence>
<keyword evidence="5" id="KW-0408">Iron</keyword>
<dbReference type="AlphaFoldDB" id="A0A0F9XWW8"/>
<protein>
    <recommendedName>
        <fullName evidence="6">Cytochrome c domain-containing protein</fullName>
    </recommendedName>
</protein>
<dbReference type="InterPro" id="IPR009056">
    <property type="entry name" value="Cyt_c-like_dom"/>
</dbReference>
<keyword evidence="2" id="KW-0349">Heme</keyword>
<evidence type="ECO:0000256" key="5">
    <source>
        <dbReference type="ARBA" id="ARBA00023004"/>
    </source>
</evidence>
<evidence type="ECO:0000313" key="7">
    <source>
        <dbReference type="EMBL" id="KKO03882.1"/>
    </source>
</evidence>
<keyword evidence="4" id="KW-0249">Electron transport</keyword>
<evidence type="ECO:0000256" key="1">
    <source>
        <dbReference type="ARBA" id="ARBA00022448"/>
    </source>
</evidence>
<dbReference type="InterPro" id="IPR002324">
    <property type="entry name" value="Cyt_c_ID"/>
</dbReference>
<evidence type="ECO:0000256" key="4">
    <source>
        <dbReference type="ARBA" id="ARBA00022982"/>
    </source>
</evidence>
<dbReference type="Gene3D" id="1.10.760.10">
    <property type="entry name" value="Cytochrome c-like domain"/>
    <property type="match status" value="1"/>
</dbReference>
<evidence type="ECO:0000256" key="3">
    <source>
        <dbReference type="ARBA" id="ARBA00022723"/>
    </source>
</evidence>
<accession>A0A0F9XWW8</accession>
<dbReference type="PROSITE" id="PS51007">
    <property type="entry name" value="CYTC"/>
    <property type="match status" value="1"/>
</dbReference>
<dbReference type="InterPro" id="IPR036909">
    <property type="entry name" value="Cyt_c-like_dom_sf"/>
</dbReference>
<dbReference type="EMBL" id="LAZR01000025">
    <property type="protein sequence ID" value="KKO03882.1"/>
    <property type="molecule type" value="Genomic_DNA"/>
</dbReference>
<keyword evidence="3" id="KW-0479">Metal-binding</keyword>
<dbReference type="PRINTS" id="PR00606">
    <property type="entry name" value="CYTCHROMECID"/>
</dbReference>
<proteinExistence type="predicted"/>
<dbReference type="GO" id="GO:0005506">
    <property type="term" value="F:iron ion binding"/>
    <property type="evidence" value="ECO:0007669"/>
    <property type="project" value="InterPro"/>
</dbReference>
<dbReference type="GO" id="GO:0009055">
    <property type="term" value="F:electron transfer activity"/>
    <property type="evidence" value="ECO:0007669"/>
    <property type="project" value="InterPro"/>
</dbReference>
<comment type="caution">
    <text evidence="7">The sequence shown here is derived from an EMBL/GenBank/DDBJ whole genome shotgun (WGS) entry which is preliminary data.</text>
</comment>
<reference evidence="7" key="1">
    <citation type="journal article" date="2015" name="Nature">
        <title>Complex archaea that bridge the gap between prokaryotes and eukaryotes.</title>
        <authorList>
            <person name="Spang A."/>
            <person name="Saw J.H."/>
            <person name="Jorgensen S.L."/>
            <person name="Zaremba-Niedzwiedzka K."/>
            <person name="Martijn J."/>
            <person name="Lind A.E."/>
            <person name="van Eijk R."/>
            <person name="Schleper C."/>
            <person name="Guy L."/>
            <person name="Ettema T.J."/>
        </authorList>
    </citation>
    <scope>NUCLEOTIDE SEQUENCE</scope>
</reference>
<evidence type="ECO:0000256" key="2">
    <source>
        <dbReference type="ARBA" id="ARBA00022617"/>
    </source>
</evidence>
<gene>
    <name evidence="7" type="ORF">LCGC14_0093090</name>
</gene>
<name>A0A0F9XWW8_9ZZZZ</name>
<keyword evidence="1" id="KW-0813">Transport</keyword>